<protein>
    <submittedName>
        <fullName evidence="1">Uncharacterized protein</fullName>
    </submittedName>
</protein>
<gene>
    <name evidence="1" type="ORF">EHQ60_02840</name>
</gene>
<evidence type="ECO:0000313" key="2">
    <source>
        <dbReference type="Proteomes" id="UP000297352"/>
    </source>
</evidence>
<keyword evidence="2" id="KW-1185">Reference proteome</keyword>
<comment type="caution">
    <text evidence="1">The sequence shown here is derived from an EMBL/GenBank/DDBJ whole genome shotgun (WGS) entry which is preliminary data.</text>
</comment>
<dbReference type="Proteomes" id="UP000297352">
    <property type="component" value="Unassembled WGS sequence"/>
</dbReference>
<proteinExistence type="predicted"/>
<name>A0ABY2MSX9_9LEPT</name>
<organism evidence="1 2">
    <name type="scientific">Leptospira levettii</name>
    <dbReference type="NCBI Taxonomy" id="2023178"/>
    <lineage>
        <taxon>Bacteria</taxon>
        <taxon>Pseudomonadati</taxon>
        <taxon>Spirochaetota</taxon>
        <taxon>Spirochaetia</taxon>
        <taxon>Leptospirales</taxon>
        <taxon>Leptospiraceae</taxon>
        <taxon>Leptospira</taxon>
    </lineage>
</organism>
<accession>A0ABY2MSX9</accession>
<reference evidence="2" key="1">
    <citation type="journal article" date="2019" name="PLoS Negl. Trop. Dis.">
        <title>Revisiting the worldwide diversity of Leptospira species in the environment.</title>
        <authorList>
            <person name="Vincent A.T."/>
            <person name="Schiettekatte O."/>
            <person name="Bourhy P."/>
            <person name="Veyrier F.J."/>
            <person name="Picardeau M."/>
        </authorList>
    </citation>
    <scope>NUCLEOTIDE SEQUENCE [LARGE SCALE GENOMIC DNA]</scope>
    <source>
        <strain evidence="2">201702449</strain>
    </source>
</reference>
<sequence length="79" mass="8890">MFIVLGLWPMISPYILGFSQSIDIILYGLPWIRLLISVIANVSLVSKTFLYSSNGVVSRRVPLPKIFGKIIFIFSSQLT</sequence>
<dbReference type="EMBL" id="RQGI01000009">
    <property type="protein sequence ID" value="TGL74411.1"/>
    <property type="molecule type" value="Genomic_DNA"/>
</dbReference>
<evidence type="ECO:0000313" key="1">
    <source>
        <dbReference type="EMBL" id="TGL74411.1"/>
    </source>
</evidence>